<feature type="region of interest" description="Disordered" evidence="2">
    <location>
        <begin position="557"/>
        <end position="585"/>
    </location>
</feature>
<feature type="region of interest" description="Disordered" evidence="2">
    <location>
        <begin position="24"/>
        <end position="63"/>
    </location>
</feature>
<reference evidence="3" key="1">
    <citation type="submission" date="2019-06" db="EMBL/GenBank/DDBJ databases">
        <authorList>
            <person name="Zheng W."/>
        </authorList>
    </citation>
    <scope>NUCLEOTIDE SEQUENCE</scope>
    <source>
        <strain evidence="3">QDHG01</strain>
    </source>
</reference>
<dbReference type="Proteomes" id="UP000785679">
    <property type="component" value="Unassembled WGS sequence"/>
</dbReference>
<dbReference type="AlphaFoldDB" id="A0A8J8NVP5"/>
<feature type="coiled-coil region" evidence="1">
    <location>
        <begin position="264"/>
        <end position="332"/>
    </location>
</feature>
<accession>A0A8J8NVP5</accession>
<proteinExistence type="predicted"/>
<name>A0A8J8NVP5_HALGN</name>
<feature type="region of interest" description="Disordered" evidence="2">
    <location>
        <begin position="600"/>
        <end position="619"/>
    </location>
</feature>
<keyword evidence="1" id="KW-0175">Coiled coil</keyword>
<comment type="caution">
    <text evidence="3">The sequence shown here is derived from an EMBL/GenBank/DDBJ whole genome shotgun (WGS) entry which is preliminary data.</text>
</comment>
<keyword evidence="4" id="KW-1185">Reference proteome</keyword>
<protein>
    <submittedName>
        <fullName evidence="3">Uncharacterized protein</fullName>
    </submittedName>
</protein>
<dbReference type="EMBL" id="RRYP01004395">
    <property type="protein sequence ID" value="TNV82897.1"/>
    <property type="molecule type" value="Genomic_DNA"/>
</dbReference>
<evidence type="ECO:0000256" key="2">
    <source>
        <dbReference type="SAM" id="MobiDB-lite"/>
    </source>
</evidence>
<evidence type="ECO:0000313" key="4">
    <source>
        <dbReference type="Proteomes" id="UP000785679"/>
    </source>
</evidence>
<feature type="region of interest" description="Disordered" evidence="2">
    <location>
        <begin position="626"/>
        <end position="676"/>
    </location>
</feature>
<feature type="compositionally biased region" description="Low complexity" evidence="2">
    <location>
        <begin position="666"/>
        <end position="676"/>
    </location>
</feature>
<evidence type="ECO:0000313" key="3">
    <source>
        <dbReference type="EMBL" id="TNV82897.1"/>
    </source>
</evidence>
<gene>
    <name evidence="3" type="ORF">FGO68_gene5901</name>
</gene>
<sequence>MHNGQGQKSNFFLMAEYIINSPSSSQVTVPAKDNHHIAQQKRRRDRSPEVSSGIEEIKKSEGRGQVDEYANGMIISPKLNKTPLVQLEARPVVKNKNQQHAENNDFKTPLPALEKQGSFLNDQSDSKIPRISRAPSVTDLKPVIVVTPNKSSTPVNLFIDDISAPQKSDHGPPQLESHTIAHSEVASDDDTLSIESGEINIPAHNIVLQEYFDHRLEKSVDGPSLTKAFLDVIHLYCDVLEQYPELMGQIDVLIAALSQKETRIINMEQSNNSLISRIHELQTQMRNALNENSMLKENLDLEVEAHKETVEKALLQKEQAKAESIKKEQEHQKIISELNGQMRSQRDDCLKEKQILLEAFHTEKQQLNDLFHSEKNALLEQFQMQERAFEDQMKLSQQAFEDMSEQYQRILDEKNSLYNTIAEQSISIQNLNETVLKRDHALQEIRSKIDPALEFQNAQLLFKVKQMGQQIRVLKIKAEQVIAESQSEINNKNIEIEVLKEMIKGIQIQLKSKEQDVIRLNKKVLQVEGLHLAQRLQQNITIFNNFRSNMDSMPMQSMAEQEFEKPRNLEQPQKLPPIQNPSQDSSLLLDEDLHKPLTQLKASPIRAPSAHRASSRTQLPKLISNTSSHNIQPENSKYSNISNLYTSRGTTNDSPTRAARNTLNKSASDASMPLSSSRLTKKVLKLHQKRLDEMSEVNRSSLSELMQYKEQYFSGGNQRQRRKPKNRDIGEILEQGREEEEPNQFIKNNLGPLQTFAPNNDIETNQTKTQNTIAQQNEPIQSIDTLTTAQQNTDQTLLEKSSY</sequence>
<organism evidence="3 4">
    <name type="scientific">Halteria grandinella</name>
    <dbReference type="NCBI Taxonomy" id="5974"/>
    <lineage>
        <taxon>Eukaryota</taxon>
        <taxon>Sar</taxon>
        <taxon>Alveolata</taxon>
        <taxon>Ciliophora</taxon>
        <taxon>Intramacronucleata</taxon>
        <taxon>Spirotrichea</taxon>
        <taxon>Stichotrichia</taxon>
        <taxon>Sporadotrichida</taxon>
        <taxon>Halteriidae</taxon>
        <taxon>Halteria</taxon>
    </lineage>
</organism>
<feature type="coiled-coil region" evidence="1">
    <location>
        <begin position="482"/>
        <end position="523"/>
    </location>
</feature>
<evidence type="ECO:0000256" key="1">
    <source>
        <dbReference type="SAM" id="Coils"/>
    </source>
</evidence>
<feature type="compositionally biased region" description="Polar residues" evidence="2">
    <location>
        <begin position="626"/>
        <end position="665"/>
    </location>
</feature>